<keyword evidence="2" id="KW-1185">Reference proteome</keyword>
<dbReference type="Proteomes" id="UP000644749">
    <property type="component" value="Unassembled WGS sequence"/>
</dbReference>
<dbReference type="RefSeq" id="WP_191313117.1">
    <property type="nucleotide sequence ID" value="NZ_BNCL01000043.1"/>
</dbReference>
<evidence type="ECO:0000313" key="1">
    <source>
        <dbReference type="EMBL" id="MBL3675688.1"/>
    </source>
</evidence>
<dbReference type="Gene3D" id="3.30.930.30">
    <property type="match status" value="1"/>
</dbReference>
<dbReference type="EMBL" id="JAESHT010000040">
    <property type="protein sequence ID" value="MBL3675688.1"/>
    <property type="molecule type" value="Genomic_DNA"/>
</dbReference>
<organism evidence="1 2">
    <name type="scientific">Paracoccus aerius</name>
    <dbReference type="NCBI Taxonomy" id="1915382"/>
    <lineage>
        <taxon>Bacteria</taxon>
        <taxon>Pseudomonadati</taxon>
        <taxon>Pseudomonadota</taxon>
        <taxon>Alphaproteobacteria</taxon>
        <taxon>Rhodobacterales</taxon>
        <taxon>Paracoccaceae</taxon>
        <taxon>Paracoccus</taxon>
    </lineage>
</organism>
<evidence type="ECO:0008006" key="3">
    <source>
        <dbReference type="Google" id="ProtNLM"/>
    </source>
</evidence>
<protein>
    <recommendedName>
        <fullName evidence="3">MobA/MobL protein domain-containing protein</fullName>
    </recommendedName>
</protein>
<name>A0ABS1SAI0_9RHOB</name>
<reference evidence="1 2" key="1">
    <citation type="submission" date="2021-01" db="EMBL/GenBank/DDBJ databases">
        <title>011410 draft genome.</title>
        <authorList>
            <person name="Lang L."/>
        </authorList>
    </citation>
    <scope>NUCLEOTIDE SEQUENCE [LARGE SCALE GENOMIC DNA]</scope>
    <source>
        <strain evidence="1 2">KCTC 42845</strain>
    </source>
</reference>
<proteinExistence type="predicted"/>
<evidence type="ECO:0000313" key="2">
    <source>
        <dbReference type="Proteomes" id="UP000644749"/>
    </source>
</evidence>
<sequence length="305" mass="35208">MSSIENKGRSGAVRQKLLRWVDLAKMEKHGRRDDISSQRRKVRDESPLYFGGSDLKDLRNAHMQGVKTSSKGACIHAIVQFPSKLIDGCDPGQQFNMLVHARKFLNEYHGGDAVFAARLDRDEAGRHTVDVFLMPRYDYHYKDGRILKKASVSKFSKEEAKRRYGRDDRRAQGSALQDAWYEYMRAEMGLDVRRPERKKAFAADRVEPEVYGLKQDQAAHAKAVEAERGRIKKAWMRISRTKRRNDEVAQELQLQSVALEKERRSLRDVMSSFAELAGKRGELAKVRAVENLMKFLKPRENQKIK</sequence>
<gene>
    <name evidence="1" type="ORF">JL111_19670</name>
</gene>
<comment type="caution">
    <text evidence="1">The sequence shown here is derived from an EMBL/GenBank/DDBJ whole genome shotgun (WGS) entry which is preliminary data.</text>
</comment>
<accession>A0ABS1SAI0</accession>